<accession>A0A0S4J1Y4</accession>
<feature type="non-terminal residue" evidence="1">
    <location>
        <position position="880"/>
    </location>
</feature>
<gene>
    <name evidence="1" type="ORF">BSAL_81485c</name>
</gene>
<dbReference type="Proteomes" id="UP000051952">
    <property type="component" value="Unassembled WGS sequence"/>
</dbReference>
<reference evidence="2" key="1">
    <citation type="submission" date="2015-09" db="EMBL/GenBank/DDBJ databases">
        <authorList>
            <consortium name="Pathogen Informatics"/>
        </authorList>
    </citation>
    <scope>NUCLEOTIDE SEQUENCE [LARGE SCALE GENOMIC DNA]</scope>
    <source>
        <strain evidence="2">Lake Konstanz</strain>
    </source>
</reference>
<evidence type="ECO:0000313" key="2">
    <source>
        <dbReference type="Proteomes" id="UP000051952"/>
    </source>
</evidence>
<organism evidence="1 2">
    <name type="scientific">Bodo saltans</name>
    <name type="common">Flagellated protozoan</name>
    <dbReference type="NCBI Taxonomy" id="75058"/>
    <lineage>
        <taxon>Eukaryota</taxon>
        <taxon>Discoba</taxon>
        <taxon>Euglenozoa</taxon>
        <taxon>Kinetoplastea</taxon>
        <taxon>Metakinetoplastina</taxon>
        <taxon>Eubodonida</taxon>
        <taxon>Bodonidae</taxon>
        <taxon>Bodo</taxon>
    </lineage>
</organism>
<dbReference type="EMBL" id="CYKH01000882">
    <property type="protein sequence ID" value="CUG57291.1"/>
    <property type="molecule type" value="Genomic_DNA"/>
</dbReference>
<evidence type="ECO:0000313" key="1">
    <source>
        <dbReference type="EMBL" id="CUG57291.1"/>
    </source>
</evidence>
<name>A0A0S4J1Y4_BODSA</name>
<dbReference type="AlphaFoldDB" id="A0A0S4J1Y4"/>
<keyword evidence="2" id="KW-1185">Reference proteome</keyword>
<protein>
    <submittedName>
        <fullName evidence="1">Multi-copy leucine-rich repeat protein, putative</fullName>
    </submittedName>
</protein>
<dbReference type="VEuPathDB" id="TriTrypDB:BSAL_81485c"/>
<sequence>MPPSNKVKQEILGYTKNKKTLHINRTCGIVVGMTPIYNGQLGNMRRCQNCFANSAARETTSALRKSLEETVTDWLMEERRRRRLKNVIVFAATSKDQEQLNSVQTYLHQPTRANPLFGQIPLKWSASVVDEVRHVLMRESVLGSNGRPSLLCNSGHTGTGKTTLLQQTTSLGVKELKAMVDEHVKSGEAQDKYSPFGFFVTFNTGVTPIDADNEYLGATKKFPILTAIALRMAYSVMEPPDVEHEDSKGYTAFAKEIAPYCDWTSDGNNFDCIVRAMRNVLEWEGPMFIAIDEFKLPFRVRTLQECIEGLGTVCKHLLDDAKPLFRKTLTVKHTVYESYIAVSVYDAVDTIRLSTSSQRRLIAQAMPNVSVRDVAQLVYVERQFSKLHQSYLDVLGNKREVIGRLRPHQLLFLLHVALSTGTPRVMNEYLVGHIDDTFSNHGIPINWFHPPDSLLDSMFWSRPDDGMEMEAFTEAECICAAKLVAGVVTSDIFDNRDSALQSFRVFALHPKLAKTCTVTDVASTLTGSGGGNRRNSTRVLVSPHFLRYVNLCWPPRSRSYIRFHVNNLAESLAYHAGLATALVWVGNILVDHGGRKVKDPSHLSSVCDQLIAWWTKITASGFEELTFDALCLHLSCALNGSENTTKSLYEVLQNVCSVADTINVNVPCGSLECIDIPNFPSGYFDAFAKKDTELDEGDAVCKKLAETLAAAESAPGAVNFNALKRTVHYLSNKSPRARNADPPSAGNTSHIRLQRALEKGHHFCFQPSNPNNQAEDGVVFLRNIGKERTWTVLVFQNKFWLRDALGRISVMAKWRDSMGHLPATIVDRDEVVHTLRYVRILVTANPVAKDFTPHDTQPNERNMDLGRANAAFVKFSATMF</sequence>
<proteinExistence type="predicted"/>